<evidence type="ECO:0000313" key="12">
    <source>
        <dbReference type="EMBL" id="OBQ26487.1"/>
    </source>
</evidence>
<feature type="transmembrane region" description="Helical" evidence="10">
    <location>
        <begin position="321"/>
        <end position="344"/>
    </location>
</feature>
<feature type="domain" description="Protein kinase" evidence="11">
    <location>
        <begin position="18"/>
        <end position="292"/>
    </location>
</feature>
<dbReference type="Pfam" id="PF00069">
    <property type="entry name" value="Pkinase"/>
    <property type="match status" value="1"/>
</dbReference>
<sequence>MREIDEQPPILTGNRGKYQLLRPLGEGSFGHTFLAIDLNTLNDRRCVIKRLRIEGNHSSEIVEGIKKAFEREAKVLEDLGDKSGNIPCLYDYFSLTVTDPQVNTQQEFNYLVQQYIEGEDLSKELKQQGLFSEAKVLALLNNILPSLEFIHNHNVIHRDIKPSNIVRSNAENNKFYLIDFGAVKQVIKGDISTTEKSIVFGTISYAPPEQIKKEKVDYSSDLYALAASCVQLLTGEFPDDSRDVNNLWNWRKYPYISEHLGKILRRMLQQTPYHRFQSAREVIEALKKHDQEKEIEPTTTNKTNNNSLEPTIVFTTFQPRFIKVLLITAIIFTVTGVFITLYRYQIQNYQGSIKTIPGKLFEDKKFGIQIKYPQDWKAEKQQSSPLTRGTIAKIFPNISSLNLDMGLFISVEYIPKSQTILDYNQAAIEQIKKSVKDVKILEQKSRALDNQEGYQIVYTGQDQIYNFRFKAMEIWTIRDSKVYILTYRTGEKLYDPFLQDVEQTMIRSFHIEPVLEGGL</sequence>
<dbReference type="PANTHER" id="PTHR24363">
    <property type="entry name" value="SERINE/THREONINE PROTEIN KINASE"/>
    <property type="match status" value="1"/>
</dbReference>
<evidence type="ECO:0000256" key="4">
    <source>
        <dbReference type="ARBA" id="ARBA00022741"/>
    </source>
</evidence>
<evidence type="ECO:0000256" key="6">
    <source>
        <dbReference type="ARBA" id="ARBA00022840"/>
    </source>
</evidence>
<gene>
    <name evidence="12" type="ORF">AN481_05215</name>
</gene>
<evidence type="ECO:0000256" key="5">
    <source>
        <dbReference type="ARBA" id="ARBA00022777"/>
    </source>
</evidence>
<name>A0A1B7VZR4_APHFL</name>
<evidence type="ECO:0000256" key="1">
    <source>
        <dbReference type="ARBA" id="ARBA00012513"/>
    </source>
</evidence>
<feature type="binding site" evidence="9">
    <location>
        <position position="49"/>
    </location>
    <ligand>
        <name>ATP</name>
        <dbReference type="ChEBI" id="CHEBI:30616"/>
    </ligand>
</feature>
<evidence type="ECO:0000256" key="9">
    <source>
        <dbReference type="PROSITE-ProRule" id="PRU10141"/>
    </source>
</evidence>
<dbReference type="PATRIC" id="fig|1710894.3.peg.2035"/>
<keyword evidence="10" id="KW-1133">Transmembrane helix</keyword>
<proteinExistence type="predicted"/>
<dbReference type="SMART" id="SM00220">
    <property type="entry name" value="S_TKc"/>
    <property type="match status" value="1"/>
</dbReference>
<dbReference type="InterPro" id="IPR000719">
    <property type="entry name" value="Prot_kinase_dom"/>
</dbReference>
<comment type="catalytic activity">
    <reaction evidence="7">
        <text>L-threonyl-[protein] + ATP = O-phospho-L-threonyl-[protein] + ADP + H(+)</text>
        <dbReference type="Rhea" id="RHEA:46608"/>
        <dbReference type="Rhea" id="RHEA-COMP:11060"/>
        <dbReference type="Rhea" id="RHEA-COMP:11605"/>
        <dbReference type="ChEBI" id="CHEBI:15378"/>
        <dbReference type="ChEBI" id="CHEBI:30013"/>
        <dbReference type="ChEBI" id="CHEBI:30616"/>
        <dbReference type="ChEBI" id="CHEBI:61977"/>
        <dbReference type="ChEBI" id="CHEBI:456216"/>
        <dbReference type="EC" id="2.7.11.1"/>
    </reaction>
</comment>
<dbReference type="InterPro" id="IPR017441">
    <property type="entry name" value="Protein_kinase_ATP_BS"/>
</dbReference>
<comment type="caution">
    <text evidence="12">The sequence shown here is derived from an EMBL/GenBank/DDBJ whole genome shotgun (WGS) entry which is preliminary data.</text>
</comment>
<keyword evidence="5" id="KW-0418">Kinase</keyword>
<dbReference type="PROSITE" id="PS50011">
    <property type="entry name" value="PROTEIN_KINASE_DOM"/>
    <property type="match status" value="1"/>
</dbReference>
<dbReference type="Proteomes" id="UP000092382">
    <property type="component" value="Unassembled WGS sequence"/>
</dbReference>
<protein>
    <recommendedName>
        <fullName evidence="1">non-specific serine/threonine protein kinase</fullName>
        <ecNumber evidence="1">2.7.11.1</ecNumber>
    </recommendedName>
</protein>
<keyword evidence="4 9" id="KW-0547">Nucleotide-binding</keyword>
<evidence type="ECO:0000313" key="13">
    <source>
        <dbReference type="Proteomes" id="UP000092382"/>
    </source>
</evidence>
<evidence type="ECO:0000256" key="7">
    <source>
        <dbReference type="ARBA" id="ARBA00047899"/>
    </source>
</evidence>
<dbReference type="GO" id="GO:0005524">
    <property type="term" value="F:ATP binding"/>
    <property type="evidence" value="ECO:0007669"/>
    <property type="project" value="UniProtKB-UniRule"/>
</dbReference>
<dbReference type="PANTHER" id="PTHR24363:SF0">
    <property type="entry name" value="SERINE_THREONINE KINASE LIKE DOMAIN CONTAINING 1"/>
    <property type="match status" value="1"/>
</dbReference>
<evidence type="ECO:0000256" key="8">
    <source>
        <dbReference type="ARBA" id="ARBA00048679"/>
    </source>
</evidence>
<dbReference type="EMBL" id="LJOY01000011">
    <property type="protein sequence ID" value="OBQ26487.1"/>
    <property type="molecule type" value="Genomic_DNA"/>
</dbReference>
<dbReference type="Gene3D" id="1.10.510.10">
    <property type="entry name" value="Transferase(Phosphotransferase) domain 1"/>
    <property type="match status" value="1"/>
</dbReference>
<dbReference type="Pfam" id="PF18933">
    <property type="entry name" value="PsbP_2"/>
    <property type="match status" value="1"/>
</dbReference>
<dbReference type="SUPFAM" id="SSF56112">
    <property type="entry name" value="Protein kinase-like (PK-like)"/>
    <property type="match status" value="1"/>
</dbReference>
<evidence type="ECO:0000259" key="11">
    <source>
        <dbReference type="PROSITE" id="PS50011"/>
    </source>
</evidence>
<dbReference type="STRING" id="1803587.GCA_001593825_02953"/>
<reference evidence="12 13" key="1">
    <citation type="submission" date="2015-09" db="EMBL/GenBank/DDBJ databases">
        <title>Whole genome shotgun sequence assembly of Aphanizomenon flos-aquae UKL13.</title>
        <authorList>
            <person name="Driscoll C."/>
        </authorList>
    </citation>
    <scope>NUCLEOTIDE SEQUENCE [LARGE SCALE GENOMIC DNA]</scope>
    <source>
        <strain evidence="12">MDT13</strain>
    </source>
</reference>
<dbReference type="PROSITE" id="PS00107">
    <property type="entry name" value="PROTEIN_KINASE_ATP"/>
    <property type="match status" value="1"/>
</dbReference>
<evidence type="ECO:0000256" key="2">
    <source>
        <dbReference type="ARBA" id="ARBA00022527"/>
    </source>
</evidence>
<evidence type="ECO:0000256" key="10">
    <source>
        <dbReference type="SAM" id="Phobius"/>
    </source>
</evidence>
<dbReference type="CDD" id="cd14014">
    <property type="entry name" value="STKc_PknB_like"/>
    <property type="match status" value="1"/>
</dbReference>
<dbReference type="AlphaFoldDB" id="A0A1B7VZR4"/>
<keyword evidence="3" id="KW-0808">Transferase</keyword>
<accession>A0A1B7VZR4</accession>
<dbReference type="InterPro" id="IPR011009">
    <property type="entry name" value="Kinase-like_dom_sf"/>
</dbReference>
<keyword evidence="2" id="KW-0723">Serine/threonine-protein kinase</keyword>
<dbReference type="Gene3D" id="3.40.1000.10">
    <property type="entry name" value="Mog1/PsbP, alpha/beta/alpha sandwich"/>
    <property type="match status" value="1"/>
</dbReference>
<organism evidence="12 13">
    <name type="scientific">Aphanizomenon flos-aquae LD13</name>
    <dbReference type="NCBI Taxonomy" id="1710894"/>
    <lineage>
        <taxon>Bacteria</taxon>
        <taxon>Bacillati</taxon>
        <taxon>Cyanobacteriota</taxon>
        <taxon>Cyanophyceae</taxon>
        <taxon>Nostocales</taxon>
        <taxon>Aphanizomenonaceae</taxon>
        <taxon>Aphanizomenon</taxon>
    </lineage>
</organism>
<dbReference type="EC" id="2.7.11.1" evidence="1"/>
<dbReference type="GO" id="GO:0004674">
    <property type="term" value="F:protein serine/threonine kinase activity"/>
    <property type="evidence" value="ECO:0007669"/>
    <property type="project" value="UniProtKB-KW"/>
</dbReference>
<evidence type="ECO:0000256" key="3">
    <source>
        <dbReference type="ARBA" id="ARBA00022679"/>
    </source>
</evidence>
<comment type="catalytic activity">
    <reaction evidence="8">
        <text>L-seryl-[protein] + ATP = O-phospho-L-seryl-[protein] + ADP + H(+)</text>
        <dbReference type="Rhea" id="RHEA:17989"/>
        <dbReference type="Rhea" id="RHEA-COMP:9863"/>
        <dbReference type="Rhea" id="RHEA-COMP:11604"/>
        <dbReference type="ChEBI" id="CHEBI:15378"/>
        <dbReference type="ChEBI" id="CHEBI:29999"/>
        <dbReference type="ChEBI" id="CHEBI:30616"/>
        <dbReference type="ChEBI" id="CHEBI:83421"/>
        <dbReference type="ChEBI" id="CHEBI:456216"/>
        <dbReference type="EC" id="2.7.11.1"/>
    </reaction>
</comment>
<keyword evidence="10" id="KW-0812">Transmembrane</keyword>
<keyword evidence="6 9" id="KW-0067">ATP-binding</keyword>
<keyword evidence="10" id="KW-0472">Membrane</keyword>